<dbReference type="PANTHER" id="PTHR43420">
    <property type="entry name" value="ACETYLTRANSFERASE"/>
    <property type="match status" value="1"/>
</dbReference>
<evidence type="ECO:0000256" key="2">
    <source>
        <dbReference type="ARBA" id="ARBA00023315"/>
    </source>
</evidence>
<accession>A0A919NF55</accession>
<evidence type="ECO:0000259" key="3">
    <source>
        <dbReference type="PROSITE" id="PS51186"/>
    </source>
</evidence>
<dbReference type="Pfam" id="PF00583">
    <property type="entry name" value="Acetyltransf_1"/>
    <property type="match status" value="1"/>
</dbReference>
<name>A0A919NF55_9ACTN</name>
<sequence length="167" mass="18178">MSDLTVREMTADEFGEWHEGVIRDFSEAQTAAGSGTLEENLRRTRESQAALLPRGAQTPGMLFFKGVRGDGAVVGSMWIALEHPRGYRGCAFLFEIAIDEPFRGEGYGRALLTAGENVVREHGLTALDLNVFGDNARAIGLYASAGYRVVTQQMRKDLGSGGADHER</sequence>
<dbReference type="EMBL" id="BOMW01000091">
    <property type="protein sequence ID" value="GIF09554.1"/>
    <property type="molecule type" value="Genomic_DNA"/>
</dbReference>
<dbReference type="PROSITE" id="PS51186">
    <property type="entry name" value="GNAT"/>
    <property type="match status" value="1"/>
</dbReference>
<gene>
    <name evidence="4" type="ORF">Asi03nite_70920</name>
</gene>
<evidence type="ECO:0000313" key="4">
    <source>
        <dbReference type="EMBL" id="GIF09554.1"/>
    </source>
</evidence>
<dbReference type="InterPro" id="IPR016181">
    <property type="entry name" value="Acyl_CoA_acyltransferase"/>
</dbReference>
<dbReference type="PANTHER" id="PTHR43420:SF47">
    <property type="entry name" value="N-ACETYLTRANSFERASE DOMAIN-CONTAINING PROTEIN"/>
    <property type="match status" value="1"/>
</dbReference>
<evidence type="ECO:0000256" key="1">
    <source>
        <dbReference type="ARBA" id="ARBA00022679"/>
    </source>
</evidence>
<keyword evidence="5" id="KW-1185">Reference proteome</keyword>
<dbReference type="AlphaFoldDB" id="A0A919NF55"/>
<protein>
    <submittedName>
        <fullName evidence="4">N-acetyltransferase</fullName>
    </submittedName>
</protein>
<dbReference type="RefSeq" id="WP_203684855.1">
    <property type="nucleotide sequence ID" value="NZ_BOMW01000091.1"/>
</dbReference>
<dbReference type="InterPro" id="IPR000182">
    <property type="entry name" value="GNAT_dom"/>
</dbReference>
<dbReference type="CDD" id="cd04301">
    <property type="entry name" value="NAT_SF"/>
    <property type="match status" value="1"/>
</dbReference>
<dbReference type="SUPFAM" id="SSF55729">
    <property type="entry name" value="Acyl-CoA N-acyltransferases (Nat)"/>
    <property type="match status" value="1"/>
</dbReference>
<feature type="domain" description="N-acetyltransferase" evidence="3">
    <location>
        <begin position="4"/>
        <end position="167"/>
    </location>
</feature>
<reference evidence="4" key="1">
    <citation type="submission" date="2021-01" db="EMBL/GenBank/DDBJ databases">
        <title>Whole genome shotgun sequence of Actinoplanes siamensis NBRC 109076.</title>
        <authorList>
            <person name="Komaki H."/>
            <person name="Tamura T."/>
        </authorList>
    </citation>
    <scope>NUCLEOTIDE SEQUENCE</scope>
    <source>
        <strain evidence="4">NBRC 109076</strain>
    </source>
</reference>
<keyword evidence="1" id="KW-0808">Transferase</keyword>
<evidence type="ECO:0000313" key="5">
    <source>
        <dbReference type="Proteomes" id="UP000629619"/>
    </source>
</evidence>
<proteinExistence type="predicted"/>
<dbReference type="InterPro" id="IPR050680">
    <property type="entry name" value="YpeA/RimI_acetyltransf"/>
</dbReference>
<organism evidence="4 5">
    <name type="scientific">Actinoplanes siamensis</name>
    <dbReference type="NCBI Taxonomy" id="1223317"/>
    <lineage>
        <taxon>Bacteria</taxon>
        <taxon>Bacillati</taxon>
        <taxon>Actinomycetota</taxon>
        <taxon>Actinomycetes</taxon>
        <taxon>Micromonosporales</taxon>
        <taxon>Micromonosporaceae</taxon>
        <taxon>Actinoplanes</taxon>
    </lineage>
</organism>
<dbReference type="Gene3D" id="3.40.630.30">
    <property type="match status" value="1"/>
</dbReference>
<keyword evidence="2" id="KW-0012">Acyltransferase</keyword>
<dbReference type="Proteomes" id="UP000629619">
    <property type="component" value="Unassembled WGS sequence"/>
</dbReference>
<comment type="caution">
    <text evidence="4">The sequence shown here is derived from an EMBL/GenBank/DDBJ whole genome shotgun (WGS) entry which is preliminary data.</text>
</comment>
<dbReference type="GO" id="GO:0016747">
    <property type="term" value="F:acyltransferase activity, transferring groups other than amino-acyl groups"/>
    <property type="evidence" value="ECO:0007669"/>
    <property type="project" value="InterPro"/>
</dbReference>